<gene>
    <name evidence="12" type="ORF">HPB48_020680</name>
</gene>
<evidence type="ECO:0000256" key="6">
    <source>
        <dbReference type="ARBA" id="ARBA00022824"/>
    </source>
</evidence>
<name>A0A9J6G3N3_HAELO</name>
<dbReference type="PANTHER" id="PTHR12317:SF79">
    <property type="entry name" value="ACYLTRANSFERASE"/>
    <property type="match status" value="1"/>
</dbReference>
<evidence type="ECO:0000256" key="11">
    <source>
        <dbReference type="RuleBase" id="RU367023"/>
    </source>
</evidence>
<dbReference type="EMBL" id="JABSTR010000005">
    <property type="protein sequence ID" value="KAH9369567.1"/>
    <property type="molecule type" value="Genomic_DNA"/>
</dbReference>
<sequence>MPSRPEKCVCALPAANFSKCWQRYTCYGYLRHQSTGFLLSLALREMNTTFRYFRDYFPVQLVKTCELPADRNYLFGYHPHGIMCAGAFCNFATEGTDFSGVFPGIRPHLLVLRGQFSFPLHREFLLMGGIGSSSRQSMDWILSSNTPGNAVVLVVGGAIEALDARPGSYKLFLSRRKGFVRVALHHGTPLVPVFSFGENDLFVQADNADGTRLRRLQTWMTRWLGFSPPLFLGRGIFQYSWGWLPHRRPIVTVVGKPVEVPKLECPSEEEVDRMHRQYTDALMKLFNEYKDKYAAPGAQLTII</sequence>
<evidence type="ECO:0000256" key="3">
    <source>
        <dbReference type="ARBA" id="ARBA00022516"/>
    </source>
</evidence>
<dbReference type="GO" id="GO:0019432">
    <property type="term" value="P:triglyceride biosynthetic process"/>
    <property type="evidence" value="ECO:0007669"/>
    <property type="project" value="TreeGrafter"/>
</dbReference>
<comment type="caution">
    <text evidence="12">The sequence shown here is derived from an EMBL/GenBank/DDBJ whole genome shotgun (WGS) entry which is preliminary data.</text>
</comment>
<keyword evidence="5" id="KW-0812">Transmembrane</keyword>
<dbReference type="Pfam" id="PF03982">
    <property type="entry name" value="DAGAT"/>
    <property type="match status" value="1"/>
</dbReference>
<evidence type="ECO:0000313" key="12">
    <source>
        <dbReference type="EMBL" id="KAH9369567.1"/>
    </source>
</evidence>
<keyword evidence="3" id="KW-0444">Lipid biosynthesis</keyword>
<dbReference type="CDD" id="cd07987">
    <property type="entry name" value="LPLAT_MGAT-like"/>
    <property type="match status" value="1"/>
</dbReference>
<dbReference type="OMA" id="RSQWMRR"/>
<dbReference type="EC" id="2.3.1.-" evidence="11"/>
<evidence type="ECO:0000256" key="1">
    <source>
        <dbReference type="ARBA" id="ARBA00004477"/>
    </source>
</evidence>
<evidence type="ECO:0000256" key="8">
    <source>
        <dbReference type="ARBA" id="ARBA00023098"/>
    </source>
</evidence>
<evidence type="ECO:0000256" key="4">
    <source>
        <dbReference type="ARBA" id="ARBA00022679"/>
    </source>
</evidence>
<dbReference type="GO" id="GO:0004144">
    <property type="term" value="F:diacylglycerol O-acyltransferase activity"/>
    <property type="evidence" value="ECO:0007669"/>
    <property type="project" value="TreeGrafter"/>
</dbReference>
<dbReference type="PANTHER" id="PTHR12317">
    <property type="entry name" value="DIACYLGLYCEROL O-ACYLTRANSFERASE"/>
    <property type="match status" value="1"/>
</dbReference>
<proteinExistence type="inferred from homology"/>
<keyword evidence="4 11" id="KW-0808">Transferase</keyword>
<keyword evidence="7" id="KW-1133">Transmembrane helix</keyword>
<keyword evidence="10" id="KW-0012">Acyltransferase</keyword>
<dbReference type="InterPro" id="IPR007130">
    <property type="entry name" value="DAGAT"/>
</dbReference>
<keyword evidence="9" id="KW-0472">Membrane</keyword>
<evidence type="ECO:0000256" key="2">
    <source>
        <dbReference type="ARBA" id="ARBA00005420"/>
    </source>
</evidence>
<evidence type="ECO:0000256" key="9">
    <source>
        <dbReference type="ARBA" id="ARBA00023136"/>
    </source>
</evidence>
<organism evidence="12 13">
    <name type="scientific">Haemaphysalis longicornis</name>
    <name type="common">Bush tick</name>
    <dbReference type="NCBI Taxonomy" id="44386"/>
    <lineage>
        <taxon>Eukaryota</taxon>
        <taxon>Metazoa</taxon>
        <taxon>Ecdysozoa</taxon>
        <taxon>Arthropoda</taxon>
        <taxon>Chelicerata</taxon>
        <taxon>Arachnida</taxon>
        <taxon>Acari</taxon>
        <taxon>Parasitiformes</taxon>
        <taxon>Ixodida</taxon>
        <taxon>Ixodoidea</taxon>
        <taxon>Ixodidae</taxon>
        <taxon>Haemaphysalinae</taxon>
        <taxon>Haemaphysalis</taxon>
    </lineage>
</organism>
<evidence type="ECO:0000256" key="5">
    <source>
        <dbReference type="ARBA" id="ARBA00022692"/>
    </source>
</evidence>
<accession>A0A9J6G3N3</accession>
<dbReference type="AlphaFoldDB" id="A0A9J6G3N3"/>
<keyword evidence="6 11" id="KW-0256">Endoplasmic reticulum</keyword>
<dbReference type="GO" id="GO:0005789">
    <property type="term" value="C:endoplasmic reticulum membrane"/>
    <property type="evidence" value="ECO:0007669"/>
    <property type="project" value="UniProtKB-SubCell"/>
</dbReference>
<comment type="subcellular location">
    <subcellularLocation>
        <location evidence="1 11">Endoplasmic reticulum membrane</location>
        <topology evidence="1 11">Multi-pass membrane protein</topology>
    </subcellularLocation>
</comment>
<reference evidence="12 13" key="1">
    <citation type="journal article" date="2020" name="Cell">
        <title>Large-Scale Comparative Analyses of Tick Genomes Elucidate Their Genetic Diversity and Vector Capacities.</title>
        <authorList>
            <consortium name="Tick Genome and Microbiome Consortium (TIGMIC)"/>
            <person name="Jia N."/>
            <person name="Wang J."/>
            <person name="Shi W."/>
            <person name="Du L."/>
            <person name="Sun Y."/>
            <person name="Zhan W."/>
            <person name="Jiang J.F."/>
            <person name="Wang Q."/>
            <person name="Zhang B."/>
            <person name="Ji P."/>
            <person name="Bell-Sakyi L."/>
            <person name="Cui X.M."/>
            <person name="Yuan T.T."/>
            <person name="Jiang B.G."/>
            <person name="Yang W.F."/>
            <person name="Lam T.T."/>
            <person name="Chang Q.C."/>
            <person name="Ding S.J."/>
            <person name="Wang X.J."/>
            <person name="Zhu J.G."/>
            <person name="Ruan X.D."/>
            <person name="Zhao L."/>
            <person name="Wei J.T."/>
            <person name="Ye R.Z."/>
            <person name="Que T.C."/>
            <person name="Du C.H."/>
            <person name="Zhou Y.H."/>
            <person name="Cheng J.X."/>
            <person name="Dai P.F."/>
            <person name="Guo W.B."/>
            <person name="Han X.H."/>
            <person name="Huang E.J."/>
            <person name="Li L.F."/>
            <person name="Wei W."/>
            <person name="Gao Y.C."/>
            <person name="Liu J.Z."/>
            <person name="Shao H.Z."/>
            <person name="Wang X."/>
            <person name="Wang C.C."/>
            <person name="Yang T.C."/>
            <person name="Huo Q.B."/>
            <person name="Li W."/>
            <person name="Chen H.Y."/>
            <person name="Chen S.E."/>
            <person name="Zhou L.G."/>
            <person name="Ni X.B."/>
            <person name="Tian J.H."/>
            <person name="Sheng Y."/>
            <person name="Liu T."/>
            <person name="Pan Y.S."/>
            <person name="Xia L.Y."/>
            <person name="Li J."/>
            <person name="Zhao F."/>
            <person name="Cao W.C."/>
        </authorList>
    </citation>
    <scope>NUCLEOTIDE SEQUENCE [LARGE SCALE GENOMIC DNA]</scope>
    <source>
        <strain evidence="12">HaeL-2018</strain>
    </source>
</reference>
<evidence type="ECO:0000313" key="13">
    <source>
        <dbReference type="Proteomes" id="UP000821853"/>
    </source>
</evidence>
<dbReference type="VEuPathDB" id="VectorBase:HLOH_049124"/>
<protein>
    <recommendedName>
        <fullName evidence="11">Acyltransferase</fullName>
        <ecNumber evidence="11">2.3.1.-</ecNumber>
    </recommendedName>
</protein>
<evidence type="ECO:0000256" key="7">
    <source>
        <dbReference type="ARBA" id="ARBA00022989"/>
    </source>
</evidence>
<dbReference type="OrthoDB" id="10008102at2759"/>
<keyword evidence="13" id="KW-1185">Reference proteome</keyword>
<keyword evidence="8" id="KW-0443">Lipid metabolism</keyword>
<evidence type="ECO:0000256" key="10">
    <source>
        <dbReference type="ARBA" id="ARBA00023315"/>
    </source>
</evidence>
<dbReference type="Proteomes" id="UP000821853">
    <property type="component" value="Chromosome 3"/>
</dbReference>
<comment type="similarity">
    <text evidence="2 11">Belongs to the diacylglycerol acyltransferase family.</text>
</comment>